<feature type="transmembrane region" description="Helical" evidence="1">
    <location>
        <begin position="141"/>
        <end position="159"/>
    </location>
</feature>
<keyword evidence="1" id="KW-0472">Membrane</keyword>
<feature type="transmembrane region" description="Helical" evidence="1">
    <location>
        <begin position="41"/>
        <end position="59"/>
    </location>
</feature>
<comment type="caution">
    <text evidence="2">The sequence shown here is derived from an EMBL/GenBank/DDBJ whole genome shotgun (WGS) entry which is preliminary data.</text>
</comment>
<keyword evidence="1" id="KW-1133">Transmembrane helix</keyword>
<protein>
    <submittedName>
        <fullName evidence="2">Uncharacterized protein</fullName>
    </submittedName>
</protein>
<organism evidence="2 3">
    <name type="scientific">Blastopirellula sediminis</name>
    <dbReference type="NCBI Taxonomy" id="2894196"/>
    <lineage>
        <taxon>Bacteria</taxon>
        <taxon>Pseudomonadati</taxon>
        <taxon>Planctomycetota</taxon>
        <taxon>Planctomycetia</taxon>
        <taxon>Pirellulales</taxon>
        <taxon>Pirellulaceae</taxon>
        <taxon>Blastopirellula</taxon>
    </lineage>
</organism>
<feature type="transmembrane region" description="Helical" evidence="1">
    <location>
        <begin position="106"/>
        <end position="129"/>
    </location>
</feature>
<evidence type="ECO:0000313" key="2">
    <source>
        <dbReference type="EMBL" id="MCC9626860.1"/>
    </source>
</evidence>
<dbReference type="AlphaFoldDB" id="A0A9X1SDN8"/>
<dbReference type="Proteomes" id="UP001139103">
    <property type="component" value="Unassembled WGS sequence"/>
</dbReference>
<sequence length="182" mass="19458">MTSRNDNPFASPQVVEMTIERGKFVSAVDWIRVATFGGFKCGGLLGVALAAITVVSVYPDNGPRIFLSLFVTAIVWGMIAAIAGGISGFLVGWIAAAVRNSSAMNVVHAISCFGIAPLVFAGPLLFYASESGMLMVTPLKTAIGILVTCGVILGFYLFWRLRSFGEEAYQRSVDTCTMDDRD</sequence>
<feature type="transmembrane region" description="Helical" evidence="1">
    <location>
        <begin position="65"/>
        <end position="94"/>
    </location>
</feature>
<dbReference type="EMBL" id="JAJKFT010000001">
    <property type="protein sequence ID" value="MCC9626860.1"/>
    <property type="molecule type" value="Genomic_DNA"/>
</dbReference>
<name>A0A9X1SDN8_9BACT</name>
<gene>
    <name evidence="2" type="ORF">LOC68_00435</name>
</gene>
<dbReference type="RefSeq" id="WP_230214267.1">
    <property type="nucleotide sequence ID" value="NZ_JAJKFT010000001.1"/>
</dbReference>
<proteinExistence type="predicted"/>
<accession>A0A9X1SDN8</accession>
<keyword evidence="1" id="KW-0812">Transmembrane</keyword>
<evidence type="ECO:0000256" key="1">
    <source>
        <dbReference type="SAM" id="Phobius"/>
    </source>
</evidence>
<evidence type="ECO:0000313" key="3">
    <source>
        <dbReference type="Proteomes" id="UP001139103"/>
    </source>
</evidence>
<keyword evidence="3" id="KW-1185">Reference proteome</keyword>
<reference evidence="2" key="1">
    <citation type="submission" date="2021-11" db="EMBL/GenBank/DDBJ databases">
        <title>Genome sequence.</title>
        <authorList>
            <person name="Sun Q."/>
        </authorList>
    </citation>
    <scope>NUCLEOTIDE SEQUENCE</scope>
    <source>
        <strain evidence="2">JC732</strain>
    </source>
</reference>